<reference evidence="2 3" key="1">
    <citation type="journal article" date="2023" name="Int. J. Syst. Evol. Microbiol.">
        <title>Streptococcus sciuri sp. nov., Staphylococcus marylandisciuri sp. nov. and Staphylococcus americanisciuri sp. nov., isolated from faeces of eastern grey squirrel (Sciurus carolinensis).</title>
        <authorList>
            <person name="Volokhov D.V."/>
            <person name="Zagorodnyaya T.A."/>
            <person name="Furtak V.A."/>
            <person name="Nattanmai G."/>
            <person name="Randall L."/>
            <person name="Jose S."/>
            <person name="Gao Y."/>
            <person name="Eisenberg T."/>
            <person name="Delmonte P."/>
            <person name="Blom J."/>
            <person name="Mitchell K.K."/>
        </authorList>
    </citation>
    <scope>NUCLEOTIDE SEQUENCE [LARGE SCALE GENOMIC DNA]</scope>
    <source>
        <strain evidence="2 3">SQ9-PEA</strain>
    </source>
</reference>
<feature type="chain" id="PRO_5046113817" evidence="1">
    <location>
        <begin position="23"/>
        <end position="61"/>
    </location>
</feature>
<dbReference type="EMBL" id="JANUXX010000007">
    <property type="protein sequence ID" value="MCS4488655.1"/>
    <property type="molecule type" value="Genomic_DNA"/>
</dbReference>
<protein>
    <submittedName>
        <fullName evidence="2">Uncharacterized protein</fullName>
    </submittedName>
</protein>
<evidence type="ECO:0000313" key="3">
    <source>
        <dbReference type="Proteomes" id="UP001206548"/>
    </source>
</evidence>
<comment type="caution">
    <text evidence="2">The sequence shown here is derived from an EMBL/GenBank/DDBJ whole genome shotgun (WGS) entry which is preliminary data.</text>
</comment>
<sequence>MKKGLVYLVSAILLFLMPSVLADDVEYSILDYKGELRLHQDNSASKSAISLIPTITVRLSP</sequence>
<keyword evidence="1" id="KW-0732">Signal</keyword>
<name>A0ABT2F9Z7_9STRE</name>
<proteinExistence type="predicted"/>
<accession>A0ABT2F9Z7</accession>
<dbReference type="Proteomes" id="UP001206548">
    <property type="component" value="Unassembled WGS sequence"/>
</dbReference>
<gene>
    <name evidence="2" type="ORF">NXS10_06770</name>
</gene>
<feature type="signal peptide" evidence="1">
    <location>
        <begin position="1"/>
        <end position="22"/>
    </location>
</feature>
<dbReference type="RefSeq" id="WP_259139036.1">
    <property type="nucleotide sequence ID" value="NZ_JANUXX010000007.1"/>
</dbReference>
<keyword evidence="3" id="KW-1185">Reference proteome</keyword>
<evidence type="ECO:0000256" key="1">
    <source>
        <dbReference type="SAM" id="SignalP"/>
    </source>
</evidence>
<organism evidence="2 3">
    <name type="scientific">Streptococcus sciuri</name>
    <dbReference type="NCBI Taxonomy" id="2973939"/>
    <lineage>
        <taxon>Bacteria</taxon>
        <taxon>Bacillati</taxon>
        <taxon>Bacillota</taxon>
        <taxon>Bacilli</taxon>
        <taxon>Lactobacillales</taxon>
        <taxon>Streptococcaceae</taxon>
        <taxon>Streptococcus</taxon>
    </lineage>
</organism>
<evidence type="ECO:0000313" key="2">
    <source>
        <dbReference type="EMBL" id="MCS4488655.1"/>
    </source>
</evidence>